<evidence type="ECO:0000313" key="8">
    <source>
        <dbReference type="EMBL" id="ADP34975.1"/>
    </source>
</evidence>
<keyword evidence="5" id="KW-0627">Porphyrin biosynthesis</keyword>
<keyword evidence="3 6" id="KW-0808">Transferase</keyword>
<dbReference type="InterPro" id="IPR014777">
    <property type="entry name" value="4pyrrole_Mease_sub1"/>
</dbReference>
<sequence length="493" mass="55623">MKNGIVYFVGAGPGDPRLITLKGKQALEEADVILYDRLANPKLLEYAQPACHFIYCGKLPDRHFMKQAEINALLIEKASEGLTVVRLKGGDPSVFGRVGEEAEALYQHGIRYEMVPGITSGIAAPLYAGIPVTHRDFASSFAMITAHDTSLKGTPNLDWEGLARGVQTLVFYMGVKNLAFICQQLIAYGKSPSVPVMVIQWGTWGRQRSVKGTLMDIHQKAADEQIKNPAIIVIGDIVSFQKHSWFESKPLIGRHIMMITSGEEESPIAKELRENGADVIEWPKWNVQKTPIDENILNRLESFEDILFTSRRAVCEFFRMLASKKMDIRQLRGRLSADSLSAKAELEKRGFDIASNIQYNGALLIIGEKQTVQERFHHLDLCSSYDVFITHENVIDDRFTSIFKRTIDETPLQLILCENKKCMEQLIREKGRIGVLPEQSKEPILVVCLSEEAEETARQYGFPDVHRVKADGTSLIDYIHNHQHHAEKRLLHT</sequence>
<keyword evidence="9" id="KW-1185">Reference proteome</keyword>
<evidence type="ECO:0000256" key="6">
    <source>
        <dbReference type="RuleBase" id="RU003960"/>
    </source>
</evidence>
<dbReference type="EMBL" id="CP002207">
    <property type="protein sequence ID" value="ADP34975.1"/>
    <property type="molecule type" value="Genomic_DNA"/>
</dbReference>
<dbReference type="PANTHER" id="PTHR45790">
    <property type="entry name" value="SIROHEME SYNTHASE-RELATED"/>
    <property type="match status" value="1"/>
</dbReference>
<dbReference type="PROSITE" id="PS00839">
    <property type="entry name" value="SUMT_1"/>
    <property type="match status" value="1"/>
</dbReference>
<dbReference type="InterPro" id="IPR000878">
    <property type="entry name" value="4pyrrol_Mease"/>
</dbReference>
<dbReference type="InterPro" id="IPR006366">
    <property type="entry name" value="CobA/CysG_C"/>
</dbReference>
<dbReference type="EC" id="2.1.1.107" evidence="1"/>
<dbReference type="CDD" id="cd11642">
    <property type="entry name" value="SUMT"/>
    <property type="match status" value="1"/>
</dbReference>
<name>A0ABM5M4E1_BACA1</name>
<gene>
    <name evidence="8" type="ordered locus">BATR1942_20300</name>
</gene>
<comment type="similarity">
    <text evidence="6">Belongs to the precorrin methyltransferase family.</text>
</comment>
<dbReference type="InterPro" id="IPR003043">
    <property type="entry name" value="Uropor_MeTrfase_CS"/>
</dbReference>
<feature type="domain" description="Tetrapyrrole methylase" evidence="7">
    <location>
        <begin position="6"/>
        <end position="216"/>
    </location>
</feature>
<evidence type="ECO:0000259" key="7">
    <source>
        <dbReference type="Pfam" id="PF00590"/>
    </source>
</evidence>
<evidence type="ECO:0000256" key="4">
    <source>
        <dbReference type="ARBA" id="ARBA00022691"/>
    </source>
</evidence>
<accession>A0ABM5M4E1</accession>
<dbReference type="PANTHER" id="PTHR45790:SF3">
    <property type="entry name" value="S-ADENOSYL-L-METHIONINE-DEPENDENT UROPORPHYRINOGEN III METHYLTRANSFERASE, CHLOROPLASTIC"/>
    <property type="match status" value="1"/>
</dbReference>
<evidence type="ECO:0000256" key="5">
    <source>
        <dbReference type="ARBA" id="ARBA00023244"/>
    </source>
</evidence>
<dbReference type="NCBIfam" id="NF004790">
    <property type="entry name" value="PRK06136.1"/>
    <property type="match status" value="1"/>
</dbReference>
<protein>
    <recommendedName>
        <fullName evidence="1">uroporphyrinogen-III C-methyltransferase</fullName>
        <ecNumber evidence="1">2.1.1.107</ecNumber>
    </recommendedName>
</protein>
<evidence type="ECO:0000256" key="2">
    <source>
        <dbReference type="ARBA" id="ARBA00022603"/>
    </source>
</evidence>
<dbReference type="Proteomes" id="UP000006867">
    <property type="component" value="Chromosome"/>
</dbReference>
<evidence type="ECO:0000256" key="3">
    <source>
        <dbReference type="ARBA" id="ARBA00022679"/>
    </source>
</evidence>
<evidence type="ECO:0000256" key="1">
    <source>
        <dbReference type="ARBA" id="ARBA00012162"/>
    </source>
</evidence>
<dbReference type="Gene3D" id="3.40.50.10090">
    <property type="match status" value="1"/>
</dbReference>
<evidence type="ECO:0000313" key="9">
    <source>
        <dbReference type="Proteomes" id="UP000006867"/>
    </source>
</evidence>
<dbReference type="InterPro" id="IPR014776">
    <property type="entry name" value="4pyrrole_Mease_sub2"/>
</dbReference>
<keyword evidence="4" id="KW-0949">S-adenosyl-L-methionine</keyword>
<keyword evidence="2 6" id="KW-0489">Methyltransferase</keyword>
<dbReference type="InterPro" id="IPR050161">
    <property type="entry name" value="Siro_Cobalamin_biosynth"/>
</dbReference>
<dbReference type="RefSeq" id="WP_013390748.1">
    <property type="nucleotide sequence ID" value="NC_014639.1"/>
</dbReference>
<dbReference type="NCBIfam" id="TIGR01469">
    <property type="entry name" value="cobA_cysG_Cterm"/>
    <property type="match status" value="1"/>
</dbReference>
<dbReference type="SUPFAM" id="SSF53790">
    <property type="entry name" value="Tetrapyrrole methylase"/>
    <property type="match status" value="1"/>
</dbReference>
<dbReference type="Gene3D" id="3.40.1010.10">
    <property type="entry name" value="Cobalt-precorrin-4 Transmethylase, Domain 1"/>
    <property type="match status" value="1"/>
</dbReference>
<dbReference type="Pfam" id="PF00590">
    <property type="entry name" value="TP_methylase"/>
    <property type="match status" value="1"/>
</dbReference>
<dbReference type="SUPFAM" id="SSF69618">
    <property type="entry name" value="HemD-like"/>
    <property type="match status" value="1"/>
</dbReference>
<reference evidence="8 9" key="1">
    <citation type="journal article" date="2011" name="Front. Microbiol.">
        <title>Genomic signatures of strain selection and enhancement in Bacillus atrophaeus var. globigii, a historical biowarfare simulant.</title>
        <authorList>
            <person name="Gibbons H.S."/>
            <person name="Broomall S.M."/>
            <person name="McNew L.A."/>
            <person name="Daligault H."/>
            <person name="Chapman C."/>
            <person name="Bruce D."/>
            <person name="Karavis M."/>
            <person name="Krepps M."/>
            <person name="McGregor P.A."/>
            <person name="Hong C."/>
            <person name="Park K.H."/>
            <person name="Akmal A."/>
            <person name="Feldman A."/>
            <person name="Lin J.S."/>
            <person name="Chang W.E."/>
            <person name="Higgs B.W."/>
            <person name="Demirev P."/>
            <person name="Lindquist J."/>
            <person name="Liem A."/>
            <person name="Fochler E."/>
            <person name="Read T.D."/>
            <person name="Tapia R."/>
            <person name="Johnson S."/>
            <person name="Bishop-Lilly K.A."/>
            <person name="Detter C."/>
            <person name="Han C."/>
            <person name="Sozhamannan S."/>
            <person name="Rosenzweig C.N."/>
            <person name="Skowronski E.W."/>
        </authorList>
    </citation>
    <scope>NUCLEOTIDE SEQUENCE [LARGE SCALE GENOMIC DNA]</scope>
    <source>
        <strain evidence="8 9">1942</strain>
    </source>
</reference>
<dbReference type="Gene3D" id="3.30.950.10">
    <property type="entry name" value="Methyltransferase, Cobalt-precorrin-4 Transmethylase, Domain 2"/>
    <property type="match status" value="1"/>
</dbReference>
<proteinExistence type="inferred from homology"/>
<organism evidence="8 9">
    <name type="scientific">Bacillus atrophaeus (strain 1942)</name>
    <dbReference type="NCBI Taxonomy" id="720555"/>
    <lineage>
        <taxon>Bacteria</taxon>
        <taxon>Bacillati</taxon>
        <taxon>Bacillota</taxon>
        <taxon>Bacilli</taxon>
        <taxon>Bacillales</taxon>
        <taxon>Bacillaceae</taxon>
        <taxon>Bacillus</taxon>
    </lineage>
</organism>
<dbReference type="InterPro" id="IPR036108">
    <property type="entry name" value="4pyrrol_syn_uPrphyn_synt_sf"/>
</dbReference>
<dbReference type="InterPro" id="IPR035996">
    <property type="entry name" value="4pyrrol_Methylase_sf"/>
</dbReference>
<dbReference type="PROSITE" id="PS00840">
    <property type="entry name" value="SUMT_2"/>
    <property type="match status" value="1"/>
</dbReference>